<organism evidence="1 2">
    <name type="scientific">Setaria italica</name>
    <name type="common">Foxtail millet</name>
    <name type="synonym">Panicum italicum</name>
    <dbReference type="NCBI Taxonomy" id="4555"/>
    <lineage>
        <taxon>Eukaryota</taxon>
        <taxon>Viridiplantae</taxon>
        <taxon>Streptophyta</taxon>
        <taxon>Embryophyta</taxon>
        <taxon>Tracheophyta</taxon>
        <taxon>Spermatophyta</taxon>
        <taxon>Magnoliopsida</taxon>
        <taxon>Liliopsida</taxon>
        <taxon>Poales</taxon>
        <taxon>Poaceae</taxon>
        <taxon>PACMAD clade</taxon>
        <taxon>Panicoideae</taxon>
        <taxon>Panicodae</taxon>
        <taxon>Paniceae</taxon>
        <taxon>Cenchrinae</taxon>
        <taxon>Setaria</taxon>
    </lineage>
</organism>
<evidence type="ECO:0000313" key="1">
    <source>
        <dbReference type="EnsemblPlants" id="KQK97319"/>
    </source>
</evidence>
<dbReference type="Proteomes" id="UP000004995">
    <property type="component" value="Unassembled WGS sequence"/>
</dbReference>
<sequence>MLGQAPLCCSRQWQMSVAFGAWLGQLNFRNS</sequence>
<dbReference type="AlphaFoldDB" id="K3YF73"/>
<reference evidence="2" key="1">
    <citation type="journal article" date="2012" name="Nat. Biotechnol.">
        <title>Reference genome sequence of the model plant Setaria.</title>
        <authorList>
            <person name="Bennetzen J.L."/>
            <person name="Schmutz J."/>
            <person name="Wang H."/>
            <person name="Percifield R."/>
            <person name="Hawkins J."/>
            <person name="Pontaroli A.C."/>
            <person name="Estep M."/>
            <person name="Feng L."/>
            <person name="Vaughn J.N."/>
            <person name="Grimwood J."/>
            <person name="Jenkins J."/>
            <person name="Barry K."/>
            <person name="Lindquist E."/>
            <person name="Hellsten U."/>
            <person name="Deshpande S."/>
            <person name="Wang X."/>
            <person name="Wu X."/>
            <person name="Mitros T."/>
            <person name="Triplett J."/>
            <person name="Yang X."/>
            <person name="Ye C.Y."/>
            <person name="Mauro-Herrera M."/>
            <person name="Wang L."/>
            <person name="Li P."/>
            <person name="Sharma M."/>
            <person name="Sharma R."/>
            <person name="Ronald P.C."/>
            <person name="Panaud O."/>
            <person name="Kellogg E.A."/>
            <person name="Brutnell T.P."/>
            <person name="Doust A.N."/>
            <person name="Tuskan G.A."/>
            <person name="Rokhsar D."/>
            <person name="Devos K.M."/>
        </authorList>
    </citation>
    <scope>NUCLEOTIDE SEQUENCE [LARGE SCALE GENOMIC DNA]</scope>
    <source>
        <strain evidence="2">cv. Yugu1</strain>
    </source>
</reference>
<accession>K3YF73</accession>
<proteinExistence type="predicted"/>
<evidence type="ECO:0000313" key="2">
    <source>
        <dbReference type="Proteomes" id="UP000004995"/>
    </source>
</evidence>
<name>K3YF73_SETIT</name>
<reference evidence="1" key="2">
    <citation type="submission" date="2018-08" db="UniProtKB">
        <authorList>
            <consortium name="EnsemblPlants"/>
        </authorList>
    </citation>
    <scope>IDENTIFICATION</scope>
    <source>
        <strain evidence="1">Yugu1</strain>
    </source>
</reference>
<dbReference type="Gramene" id="KQK97319">
    <property type="protein sequence ID" value="KQK97319"/>
    <property type="gene ID" value="SETIT_012890mg"/>
</dbReference>
<protein>
    <submittedName>
        <fullName evidence="1">Uncharacterized protein</fullName>
    </submittedName>
</protein>
<dbReference type="HOGENOM" id="CLU_3400120_0_0_1"/>
<dbReference type="EnsemblPlants" id="KQK97319">
    <property type="protein sequence ID" value="KQK97319"/>
    <property type="gene ID" value="SETIT_012890mg"/>
</dbReference>
<dbReference type="EMBL" id="AGNK02004354">
    <property type="status" value="NOT_ANNOTATED_CDS"/>
    <property type="molecule type" value="Genomic_DNA"/>
</dbReference>
<dbReference type="InParanoid" id="K3YF73"/>
<keyword evidence="2" id="KW-1185">Reference proteome</keyword>